<accession>A0A6B8V9Y2</accession>
<organism evidence="2 3">
    <name type="scientific">Corynebacterium kalinowskii</name>
    <dbReference type="NCBI Taxonomy" id="2675216"/>
    <lineage>
        <taxon>Bacteria</taxon>
        <taxon>Bacillati</taxon>
        <taxon>Actinomycetota</taxon>
        <taxon>Actinomycetes</taxon>
        <taxon>Mycobacteriales</taxon>
        <taxon>Corynebacteriaceae</taxon>
        <taxon>Corynebacterium</taxon>
    </lineage>
</organism>
<evidence type="ECO:0000313" key="2">
    <source>
        <dbReference type="EMBL" id="QGU01922.1"/>
    </source>
</evidence>
<gene>
    <name evidence="2" type="ORF">CKALI_05255</name>
</gene>
<evidence type="ECO:0000256" key="1">
    <source>
        <dbReference type="SAM" id="MobiDB-lite"/>
    </source>
</evidence>
<keyword evidence="3" id="KW-1185">Reference proteome</keyword>
<name>A0A6B8V9Y2_9CORY</name>
<dbReference type="KEGG" id="ckw:CKALI_05255"/>
<dbReference type="EMBL" id="CP046452">
    <property type="protein sequence ID" value="QGU01922.1"/>
    <property type="molecule type" value="Genomic_DNA"/>
</dbReference>
<proteinExistence type="predicted"/>
<sequence>MAVGAPIPRDPRKPATTPEEIDDAVAQVLSEPTSTLKEEAEALARAHDIVHNALQ</sequence>
<dbReference type="AlphaFoldDB" id="A0A6B8V9Y2"/>
<evidence type="ECO:0000313" key="3">
    <source>
        <dbReference type="Proteomes" id="UP000427071"/>
    </source>
</evidence>
<dbReference type="RefSeq" id="WP_156192291.1">
    <property type="nucleotide sequence ID" value="NZ_CP046452.1"/>
</dbReference>
<feature type="region of interest" description="Disordered" evidence="1">
    <location>
        <begin position="1"/>
        <end position="21"/>
    </location>
</feature>
<reference evidence="3" key="1">
    <citation type="submission" date="2019-11" db="EMBL/GenBank/DDBJ databases">
        <title>Complete genome sequence of Corynebacterium kalinowskii 1959, a novel Corynebacterium species isolated from soil of a small paddock in Vilsendorf, Germany.</title>
        <authorList>
            <person name="Schaffert L."/>
            <person name="Ruwe M."/>
            <person name="Milse J."/>
            <person name="Hanuschka K."/>
            <person name="Ortseifen V."/>
            <person name="Droste J."/>
            <person name="Brandt D."/>
            <person name="Schlueter L."/>
            <person name="Kutter Y."/>
            <person name="Vinke S."/>
            <person name="Viehoefer P."/>
            <person name="Jacob L."/>
            <person name="Luebke N.-C."/>
            <person name="Schulte-Berndt E."/>
            <person name="Hain C."/>
            <person name="Linder M."/>
            <person name="Schmidt P."/>
            <person name="Wollenschlaeger L."/>
            <person name="Luttermann T."/>
            <person name="Thieme E."/>
            <person name="Hassa J."/>
            <person name="Haak M."/>
            <person name="Wittchen M."/>
            <person name="Mentz A."/>
            <person name="Persicke M."/>
            <person name="Busche T."/>
            <person name="Ruckert C."/>
        </authorList>
    </citation>
    <scope>NUCLEOTIDE SEQUENCE [LARGE SCALE GENOMIC DNA]</scope>
    <source>
        <strain evidence="3">1959</strain>
    </source>
</reference>
<dbReference type="Proteomes" id="UP000427071">
    <property type="component" value="Chromosome"/>
</dbReference>
<protein>
    <submittedName>
        <fullName evidence="2">Uncharacterized protein</fullName>
    </submittedName>
</protein>